<dbReference type="InterPro" id="IPR004452">
    <property type="entry name" value="LutB/LldF"/>
</dbReference>
<evidence type="ECO:0000313" key="10">
    <source>
        <dbReference type="Proteomes" id="UP000324479"/>
    </source>
</evidence>
<evidence type="ECO:0000259" key="8">
    <source>
        <dbReference type="PROSITE" id="PS51379"/>
    </source>
</evidence>
<evidence type="ECO:0000313" key="9">
    <source>
        <dbReference type="EMBL" id="KAA5539912.1"/>
    </source>
</evidence>
<keyword evidence="2" id="KW-0004">4Fe-4S</keyword>
<dbReference type="InterPro" id="IPR024185">
    <property type="entry name" value="FTHF_cligase-like_sf"/>
</dbReference>
<dbReference type="InterPro" id="IPR037171">
    <property type="entry name" value="NagB/RpiA_transferase-like"/>
</dbReference>
<keyword evidence="10" id="KW-1185">Reference proteome</keyword>
<keyword evidence="3" id="KW-0479">Metal-binding</keyword>
<evidence type="ECO:0000256" key="5">
    <source>
        <dbReference type="ARBA" id="ARBA00022982"/>
    </source>
</evidence>
<dbReference type="Gene3D" id="1.10.1060.10">
    <property type="entry name" value="Alpha-helical ferredoxin"/>
    <property type="match status" value="1"/>
</dbReference>
<reference evidence="9 10" key="1">
    <citation type="submission" date="2019-08" db="EMBL/GenBank/DDBJ databases">
        <authorList>
            <person name="Dhanesh K."/>
            <person name="Kumar G."/>
            <person name="Sasikala C."/>
            <person name="Venkata Ramana C."/>
        </authorList>
    </citation>
    <scope>NUCLEOTIDE SEQUENCE [LARGE SCALE GENOMIC DNA]</scope>
    <source>
        <strain evidence="9 10">JC645</strain>
    </source>
</reference>
<dbReference type="InterPro" id="IPR003741">
    <property type="entry name" value="LUD_dom"/>
</dbReference>
<keyword evidence="6" id="KW-0408">Iron</keyword>
<dbReference type="InterPro" id="IPR017896">
    <property type="entry name" value="4Fe4S_Fe-S-bd"/>
</dbReference>
<keyword evidence="7" id="KW-0411">Iron-sulfur</keyword>
<accession>A0A5M6D0V1</accession>
<keyword evidence="5" id="KW-0249">Electron transport</keyword>
<dbReference type="InterPro" id="IPR024569">
    <property type="entry name" value="LutB_C"/>
</dbReference>
<evidence type="ECO:0000256" key="1">
    <source>
        <dbReference type="ARBA" id="ARBA00022448"/>
    </source>
</evidence>
<dbReference type="AlphaFoldDB" id="A0A5M6D0V1"/>
<dbReference type="Gene3D" id="3.40.50.10420">
    <property type="entry name" value="NagB/RpiA/CoA transferase-like"/>
    <property type="match status" value="1"/>
</dbReference>
<dbReference type="Pfam" id="PF11870">
    <property type="entry name" value="LutB_C"/>
    <property type="match status" value="1"/>
</dbReference>
<dbReference type="Proteomes" id="UP000324479">
    <property type="component" value="Unassembled WGS sequence"/>
</dbReference>
<evidence type="ECO:0000256" key="3">
    <source>
        <dbReference type="ARBA" id="ARBA00022723"/>
    </source>
</evidence>
<dbReference type="GO" id="GO:0006089">
    <property type="term" value="P:lactate metabolic process"/>
    <property type="evidence" value="ECO:0007669"/>
    <property type="project" value="InterPro"/>
</dbReference>
<dbReference type="Pfam" id="PF13183">
    <property type="entry name" value="Fer4_8"/>
    <property type="match status" value="1"/>
</dbReference>
<dbReference type="InterPro" id="IPR009051">
    <property type="entry name" value="Helical_ferredxn"/>
</dbReference>
<feature type="domain" description="4Fe-4S ferredoxin-type" evidence="8">
    <location>
        <begin position="350"/>
        <end position="379"/>
    </location>
</feature>
<evidence type="ECO:0000256" key="7">
    <source>
        <dbReference type="ARBA" id="ARBA00023014"/>
    </source>
</evidence>
<evidence type="ECO:0000256" key="2">
    <source>
        <dbReference type="ARBA" id="ARBA00022485"/>
    </source>
</evidence>
<evidence type="ECO:0000256" key="4">
    <source>
        <dbReference type="ARBA" id="ARBA00022737"/>
    </source>
</evidence>
<proteinExistence type="predicted"/>
<evidence type="ECO:0000256" key="6">
    <source>
        <dbReference type="ARBA" id="ARBA00023004"/>
    </source>
</evidence>
<dbReference type="InterPro" id="IPR017900">
    <property type="entry name" value="4Fe4S_Fe_S_CS"/>
</dbReference>
<dbReference type="PROSITE" id="PS51379">
    <property type="entry name" value="4FE4S_FER_2"/>
    <property type="match status" value="2"/>
</dbReference>
<dbReference type="PANTHER" id="PTHR47153">
    <property type="entry name" value="LACTATE UTILIZATION PROTEIN B"/>
    <property type="match status" value="1"/>
</dbReference>
<protein>
    <submittedName>
        <fullName evidence="9">Lactate utilization protein</fullName>
    </submittedName>
</protein>
<feature type="domain" description="4Fe-4S ferredoxin-type" evidence="8">
    <location>
        <begin position="300"/>
        <end position="330"/>
    </location>
</feature>
<organism evidence="9 10">
    <name type="scientific">Roseiconus nitratireducens</name>
    <dbReference type="NCBI Taxonomy" id="2605748"/>
    <lineage>
        <taxon>Bacteria</taxon>
        <taxon>Pseudomonadati</taxon>
        <taxon>Planctomycetota</taxon>
        <taxon>Planctomycetia</taxon>
        <taxon>Pirellulales</taxon>
        <taxon>Pirellulaceae</taxon>
        <taxon>Roseiconus</taxon>
    </lineage>
</organism>
<dbReference type="EMBL" id="VWOX01000016">
    <property type="protein sequence ID" value="KAA5539912.1"/>
    <property type="molecule type" value="Genomic_DNA"/>
</dbReference>
<keyword evidence="4" id="KW-0677">Repeat</keyword>
<gene>
    <name evidence="9" type="ORF">FYK55_23000</name>
</gene>
<comment type="caution">
    <text evidence="9">The sequence shown here is derived from an EMBL/GenBank/DDBJ whole genome shotgun (WGS) entry which is preliminary data.</text>
</comment>
<dbReference type="GO" id="GO:0051539">
    <property type="term" value="F:4 iron, 4 sulfur cluster binding"/>
    <property type="evidence" value="ECO:0007669"/>
    <property type="project" value="UniProtKB-KW"/>
</dbReference>
<keyword evidence="1" id="KW-0813">Transport</keyword>
<name>A0A5M6D0V1_9BACT</name>
<dbReference type="PROSITE" id="PS00198">
    <property type="entry name" value="4FE4S_FER_1"/>
    <property type="match status" value="1"/>
</dbReference>
<sequence length="463" mass="52282">MSATMLPIVDHPDAAKPFVNDPNRSRWHDQALWFVRSKRDKQAHSIPEWEYLRDCASRIKTHTIANLAGYLEEFEKNATARGATVHWARDAEHHNEIVLNILRQHHTHRIVKSKSMLTEECGLNHYLEANDVEVVDTDLGERIVQLRGETPSHIVLPAIHIKKEEVGDTFHQHLGTDDGASDPSYLTEAARSHLRDKFLAGEVGITGVNFAIAETGGIVVCTNEGNADLGISLPKVHIACMGIEKLIPRQRDLGVFTRLLARAATGQPITSYTSHFYGPRDADSELHIVLVDNGRTRLRESEQFRASMHCIRCGSCMNTCPVYRRSGGHSYRATVPGPIGSVLSPTRDAESYKSLPYACSLCGSCTDVCPVKIPLHHQLLAWRGELVGKKLLPWSKRMSMTMASRIFQSPRLFNFTGSVGRTALRVLPRWMTHNRFNKWTVARDLPEPPKETFHDWYRRHRSK</sequence>
<dbReference type="Pfam" id="PF02589">
    <property type="entry name" value="LUD_dom"/>
    <property type="match status" value="1"/>
</dbReference>
<dbReference type="GO" id="GO:0046872">
    <property type="term" value="F:metal ion binding"/>
    <property type="evidence" value="ECO:0007669"/>
    <property type="project" value="UniProtKB-KW"/>
</dbReference>
<dbReference type="SUPFAM" id="SSF100950">
    <property type="entry name" value="NagB/RpiA/CoA transferase-like"/>
    <property type="match status" value="1"/>
</dbReference>
<dbReference type="SUPFAM" id="SSF54862">
    <property type="entry name" value="4Fe-4S ferredoxins"/>
    <property type="match status" value="1"/>
</dbReference>
<dbReference type="PANTHER" id="PTHR47153:SF2">
    <property type="entry name" value="LACTATE UTILIZATION PROTEIN B"/>
    <property type="match status" value="1"/>
</dbReference>